<dbReference type="InterPro" id="IPR011008">
    <property type="entry name" value="Dimeric_a/b-barrel"/>
</dbReference>
<evidence type="ECO:0000256" key="2">
    <source>
        <dbReference type="ARBA" id="ARBA00023125"/>
    </source>
</evidence>
<dbReference type="InterPro" id="IPR019885">
    <property type="entry name" value="Tscrpt_reg_HTH_AsnC-type_CS"/>
</dbReference>
<dbReference type="InterPro" id="IPR011991">
    <property type="entry name" value="ArsR-like_HTH"/>
</dbReference>
<dbReference type="SMART" id="SM00344">
    <property type="entry name" value="HTH_ASNC"/>
    <property type="match status" value="1"/>
</dbReference>
<dbReference type="Pfam" id="PF13412">
    <property type="entry name" value="HTH_24"/>
    <property type="match status" value="1"/>
</dbReference>
<dbReference type="InterPro" id="IPR019888">
    <property type="entry name" value="Tscrpt_reg_AsnC-like"/>
</dbReference>
<dbReference type="Proteomes" id="UP000585507">
    <property type="component" value="Unassembled WGS sequence"/>
</dbReference>
<dbReference type="InterPro" id="IPR000485">
    <property type="entry name" value="AsnC-type_HTH_dom"/>
</dbReference>
<dbReference type="CDD" id="cd00090">
    <property type="entry name" value="HTH_ARSR"/>
    <property type="match status" value="1"/>
</dbReference>
<dbReference type="RefSeq" id="WP_018324598.1">
    <property type="nucleotide sequence ID" value="NZ_JACHBK010000003.1"/>
</dbReference>
<dbReference type="GO" id="GO:0043200">
    <property type="term" value="P:response to amino acid"/>
    <property type="evidence" value="ECO:0007669"/>
    <property type="project" value="TreeGrafter"/>
</dbReference>
<dbReference type="InterPro" id="IPR036388">
    <property type="entry name" value="WH-like_DNA-bd_sf"/>
</dbReference>
<keyword evidence="6" id="KW-1185">Reference proteome</keyword>
<gene>
    <name evidence="5" type="ORF">GGD55_001514</name>
</gene>
<dbReference type="Gene3D" id="1.10.10.10">
    <property type="entry name" value="Winged helix-like DNA-binding domain superfamily/Winged helix DNA-binding domain"/>
    <property type="match status" value="1"/>
</dbReference>
<dbReference type="GO" id="GO:0005829">
    <property type="term" value="C:cytosol"/>
    <property type="evidence" value="ECO:0007669"/>
    <property type="project" value="TreeGrafter"/>
</dbReference>
<dbReference type="InterPro" id="IPR019887">
    <property type="entry name" value="Tscrpt_reg_AsnC/Lrp_C"/>
</dbReference>
<dbReference type="InterPro" id="IPR036390">
    <property type="entry name" value="WH_DNA-bd_sf"/>
</dbReference>
<sequence length="162" mass="18762">MDRLDRKILRLLQEDSTLAVADLAKKVGLSTTPCWRRIQKMEEDGVIRGRVALLDPVKINTKVTVFVSVRTNTHSIEWLRRFSEVVVEFPEVVEFYRMSGDVDYLLRVVVPDIAAYDAFYKRLIAKIEIRDVSSAFAMEQIKYTTQLPLDYMQIEQAKSSED</sequence>
<dbReference type="PROSITE" id="PS00519">
    <property type="entry name" value="HTH_ASNC_1"/>
    <property type="match status" value="1"/>
</dbReference>
<dbReference type="PROSITE" id="PS50956">
    <property type="entry name" value="HTH_ASNC_2"/>
    <property type="match status" value="1"/>
</dbReference>
<evidence type="ECO:0000313" key="6">
    <source>
        <dbReference type="Proteomes" id="UP000585507"/>
    </source>
</evidence>
<dbReference type="Pfam" id="PF01037">
    <property type="entry name" value="AsnC_trans_reg"/>
    <property type="match status" value="1"/>
</dbReference>
<protein>
    <submittedName>
        <fullName evidence="5">Lrp/AsnC family transcriptional regulator</fullName>
    </submittedName>
</protein>
<evidence type="ECO:0000259" key="4">
    <source>
        <dbReference type="PROSITE" id="PS50956"/>
    </source>
</evidence>
<evidence type="ECO:0000256" key="1">
    <source>
        <dbReference type="ARBA" id="ARBA00023015"/>
    </source>
</evidence>
<dbReference type="PANTHER" id="PTHR30154:SF17">
    <property type="entry name" value="DNA-BINDING TRANSCRIPTIONAL ACTIVATOR DECR"/>
    <property type="match status" value="1"/>
</dbReference>
<keyword evidence="2" id="KW-0238">DNA-binding</keyword>
<dbReference type="PRINTS" id="PR00033">
    <property type="entry name" value="HTHASNC"/>
</dbReference>
<feature type="domain" description="HTH asnC-type" evidence="4">
    <location>
        <begin position="1"/>
        <end position="62"/>
    </location>
</feature>
<name>A0A7W8X7P9_9HYPH</name>
<organism evidence="5 6">
    <name type="scientific">Rhizobium giardinii</name>
    <dbReference type="NCBI Taxonomy" id="56731"/>
    <lineage>
        <taxon>Bacteria</taxon>
        <taxon>Pseudomonadati</taxon>
        <taxon>Pseudomonadota</taxon>
        <taxon>Alphaproteobacteria</taxon>
        <taxon>Hyphomicrobiales</taxon>
        <taxon>Rhizobiaceae</taxon>
        <taxon>Rhizobium/Agrobacterium group</taxon>
        <taxon>Rhizobium</taxon>
    </lineage>
</organism>
<dbReference type="Gene3D" id="3.30.70.920">
    <property type="match status" value="1"/>
</dbReference>
<evidence type="ECO:0000313" key="5">
    <source>
        <dbReference type="EMBL" id="MBB5534831.1"/>
    </source>
</evidence>
<dbReference type="AlphaFoldDB" id="A0A7W8X7P9"/>
<keyword evidence="1" id="KW-0805">Transcription regulation</keyword>
<comment type="caution">
    <text evidence="5">The sequence shown here is derived from an EMBL/GenBank/DDBJ whole genome shotgun (WGS) entry which is preliminary data.</text>
</comment>
<dbReference type="GO" id="GO:0043565">
    <property type="term" value="F:sequence-specific DNA binding"/>
    <property type="evidence" value="ECO:0007669"/>
    <property type="project" value="InterPro"/>
</dbReference>
<dbReference type="SUPFAM" id="SSF54909">
    <property type="entry name" value="Dimeric alpha+beta barrel"/>
    <property type="match status" value="1"/>
</dbReference>
<dbReference type="GO" id="GO:0006355">
    <property type="term" value="P:regulation of DNA-templated transcription"/>
    <property type="evidence" value="ECO:0007669"/>
    <property type="project" value="UniProtKB-ARBA"/>
</dbReference>
<accession>A0A7W8X7P9</accession>
<proteinExistence type="predicted"/>
<dbReference type="SUPFAM" id="SSF46785">
    <property type="entry name" value="Winged helix' DNA-binding domain"/>
    <property type="match status" value="1"/>
</dbReference>
<keyword evidence="3" id="KW-0804">Transcription</keyword>
<evidence type="ECO:0000256" key="3">
    <source>
        <dbReference type="ARBA" id="ARBA00023163"/>
    </source>
</evidence>
<dbReference type="PANTHER" id="PTHR30154">
    <property type="entry name" value="LEUCINE-RESPONSIVE REGULATORY PROTEIN"/>
    <property type="match status" value="1"/>
</dbReference>
<dbReference type="EMBL" id="JACHBK010000003">
    <property type="protein sequence ID" value="MBB5534831.1"/>
    <property type="molecule type" value="Genomic_DNA"/>
</dbReference>
<reference evidence="5 6" key="1">
    <citation type="submission" date="2020-08" db="EMBL/GenBank/DDBJ databases">
        <title>Genomic Encyclopedia of Type Strains, Phase IV (KMG-V): Genome sequencing to study the core and pangenomes of soil and plant-associated prokaryotes.</title>
        <authorList>
            <person name="Whitman W."/>
        </authorList>
    </citation>
    <scope>NUCLEOTIDE SEQUENCE [LARGE SCALE GENOMIC DNA]</scope>
    <source>
        <strain evidence="5 6">SEMIA 4084</strain>
    </source>
</reference>